<dbReference type="EMBL" id="CP012670">
    <property type="protein sequence ID" value="AUX21609.1"/>
    <property type="molecule type" value="Genomic_DNA"/>
</dbReference>
<dbReference type="AlphaFoldDB" id="A0A4P2PXR2"/>
<reference evidence="1 2" key="1">
    <citation type="submission" date="2015-09" db="EMBL/GenBank/DDBJ databases">
        <title>Sorangium comparison.</title>
        <authorList>
            <person name="Zaburannyi N."/>
            <person name="Bunk B."/>
            <person name="Overmann J."/>
            <person name="Mueller R."/>
        </authorList>
    </citation>
    <scope>NUCLEOTIDE SEQUENCE [LARGE SCALE GENOMIC DNA]</scope>
    <source>
        <strain evidence="1 2">So ceGT47</strain>
    </source>
</reference>
<evidence type="ECO:0000313" key="2">
    <source>
        <dbReference type="Proteomes" id="UP000295781"/>
    </source>
</evidence>
<proteinExistence type="predicted"/>
<evidence type="ECO:0008006" key="3">
    <source>
        <dbReference type="Google" id="ProtNLM"/>
    </source>
</evidence>
<gene>
    <name evidence="1" type="ORF">SOCEGT47_020950</name>
</gene>
<protein>
    <recommendedName>
        <fullName evidence="3">Schlafen AlbA-2 domain-containing protein</fullName>
    </recommendedName>
</protein>
<dbReference type="Proteomes" id="UP000295781">
    <property type="component" value="Chromosome"/>
</dbReference>
<dbReference type="OrthoDB" id="4536590at2"/>
<organism evidence="1 2">
    <name type="scientific">Sorangium cellulosum</name>
    <name type="common">Polyangium cellulosum</name>
    <dbReference type="NCBI Taxonomy" id="56"/>
    <lineage>
        <taxon>Bacteria</taxon>
        <taxon>Pseudomonadati</taxon>
        <taxon>Myxococcota</taxon>
        <taxon>Polyangia</taxon>
        <taxon>Polyangiales</taxon>
        <taxon>Polyangiaceae</taxon>
        <taxon>Sorangium</taxon>
    </lineage>
</organism>
<dbReference type="RefSeq" id="WP_129346908.1">
    <property type="nucleotide sequence ID" value="NZ_CP012670.1"/>
</dbReference>
<accession>A0A4P2PXR2</accession>
<name>A0A4P2PXR2_SORCE</name>
<sequence length="324" mass="35413">MPVHSQLEVRVLGIIDRVKRGEPVEDSYVELKRQWPEATKEKRYEFTRQIAAHANAARGAPILWIIGVHERTPTIPGAGLEELAVFLDIFKSHFDGLAPSLLESIVVPTVDAPVVALLFDTSRAPYVLTGTDIRRPDKEVPWREGTSARTATREHLVRLLAPMSVRPRCNIINVTIGEGSAHGDKFISCMVHVYVSVPGGGQAIFPLHMCSMTLGVPGRTDTVDFKVDRLLPTMHAETRKASVTVVESATETIVSGAGLMLAHGVRASALGKLVKSDLHITTTLHALDVDSPIVLRVELSPAEPEVHTGQPRWVIKQSGPQRLV</sequence>
<evidence type="ECO:0000313" key="1">
    <source>
        <dbReference type="EMBL" id="AUX21609.1"/>
    </source>
</evidence>